<feature type="region of interest" description="Disordered" evidence="2">
    <location>
        <begin position="621"/>
        <end position="644"/>
    </location>
</feature>
<feature type="compositionally biased region" description="Low complexity" evidence="2">
    <location>
        <begin position="876"/>
        <end position="885"/>
    </location>
</feature>
<sequence length="984" mass="113526">LYIMLFYANQSFSVLQGIRMLPQQGRGFIWDTPELKEGSHEFTLFVPEAKRIFDVSVATTEIDDWNNSLYPTEWIEWKGVGKRDSSRAIPLLDVTLVAKGDTPICPEYTTQPTFKSVLLFPKREDLRCFIGESNAWSPFVGVVKCEDADIKRDTYCVGHIERDYERADSAFRVSNLKFPDGYCHPLDEEIFKRLENEIEEAAEEATLLASKGESHESAQVIPDRRANHDEFIAIPDSANASVTVPIPDEKLERRRKNAAERRERVMRRAQFLQNMRYHQLIVYKSGERGGLVGYAPMIGSVRIVARHLKEAPHTRVDIGHCLKARVEFDNIRAEFFVDTISEISSYPFTPLYIQQNAEMNRTDLMIHCVNLDLSRFKPIKGLWEGKKVGTVKHDVLVKVLVPEDDAMSEMWKGKTVKALLLHYEGIENSTPGRLRLILQQIEGLAEEEVPLLLAREYADIPIGRPDYVESDDDEEEEDEGMIEEQRSPEDDEVARVNQERAEPAQGYSYGYEEYRAENRPVRRVELVNLNNARRRNRNGPEEKDHGFEEELLPARPINGRGVFGNRAYRQADLGAPPLNWSFPQRQDGQWNMSCCSAQPQTLQYQRDARGNWIRESQPGCSREIWGNQSSNSERRTSQIERNPSPVEKETGLLAFHCIKYSLFYTLSKHLVEYTGNAGVQNLKIGSWARFHMNCSTLPYKIRHETVEIITRFSKQYVRDGEIYLLNRGTLNPTRTEFACAVVSDVKLGNEVRNLKLSTGDLLDITRLKLDHKYDVWVRFNGQSRQWEFSSIEVKTDTYELEQEDEIQVLKREEKQKLQSRISMSDEELNDLPTRISTSDEDFNETRKDWREGHNTERNSIRYSKDKDNIRRHKTTKSSIHSTSGSFAPSVAEGSIRSSSKLKSASNRSCVPTLASTSSRMTTATLTQEKSLKDLQRQLREATRLLQAVWGYQEVRNVVREDNFFMYDHVGNWLKAEEEDQRSRE</sequence>
<feature type="region of interest" description="Disordered" evidence="2">
    <location>
        <begin position="463"/>
        <end position="508"/>
    </location>
</feature>
<organism evidence="3 4">
    <name type="scientific">Pristionchus mayeri</name>
    <dbReference type="NCBI Taxonomy" id="1317129"/>
    <lineage>
        <taxon>Eukaryota</taxon>
        <taxon>Metazoa</taxon>
        <taxon>Ecdysozoa</taxon>
        <taxon>Nematoda</taxon>
        <taxon>Chromadorea</taxon>
        <taxon>Rhabditida</taxon>
        <taxon>Rhabditina</taxon>
        <taxon>Diplogasteromorpha</taxon>
        <taxon>Diplogasteroidea</taxon>
        <taxon>Neodiplogasteridae</taxon>
        <taxon>Pristionchus</taxon>
    </lineage>
</organism>
<feature type="compositionally biased region" description="Basic and acidic residues" evidence="2">
    <location>
        <begin position="843"/>
        <end position="868"/>
    </location>
</feature>
<keyword evidence="4" id="KW-1185">Reference proteome</keyword>
<feature type="compositionally biased region" description="Basic and acidic residues" evidence="2">
    <location>
        <begin position="483"/>
        <end position="502"/>
    </location>
</feature>
<keyword evidence="1" id="KW-0175">Coiled coil</keyword>
<proteinExistence type="predicted"/>
<reference evidence="4" key="1">
    <citation type="submission" date="2022-10" db="EMBL/GenBank/DDBJ databases">
        <title>Genome assembly of Pristionchus species.</title>
        <authorList>
            <person name="Yoshida K."/>
            <person name="Sommer R.J."/>
        </authorList>
    </citation>
    <scope>NUCLEOTIDE SEQUENCE [LARGE SCALE GENOMIC DNA]</scope>
    <source>
        <strain evidence="4">RS5460</strain>
    </source>
</reference>
<dbReference type="Proteomes" id="UP001328107">
    <property type="component" value="Unassembled WGS sequence"/>
</dbReference>
<evidence type="ECO:0000313" key="3">
    <source>
        <dbReference type="EMBL" id="GMR60368.1"/>
    </source>
</evidence>
<dbReference type="AlphaFoldDB" id="A0AAN5DC17"/>
<gene>
    <name evidence="3" type="ORF">PMAYCL1PPCAC_30563</name>
</gene>
<feature type="region of interest" description="Disordered" evidence="2">
    <location>
        <begin position="833"/>
        <end position="892"/>
    </location>
</feature>
<feature type="compositionally biased region" description="Acidic residues" evidence="2">
    <location>
        <begin position="468"/>
        <end position="482"/>
    </location>
</feature>
<evidence type="ECO:0000256" key="1">
    <source>
        <dbReference type="SAM" id="Coils"/>
    </source>
</evidence>
<comment type="caution">
    <text evidence="3">The sequence shown here is derived from an EMBL/GenBank/DDBJ whole genome shotgun (WGS) entry which is preliminary data.</text>
</comment>
<feature type="non-terminal residue" evidence="3">
    <location>
        <position position="1"/>
    </location>
</feature>
<evidence type="ECO:0000256" key="2">
    <source>
        <dbReference type="SAM" id="MobiDB-lite"/>
    </source>
</evidence>
<accession>A0AAN5DC17</accession>
<evidence type="ECO:0000313" key="4">
    <source>
        <dbReference type="Proteomes" id="UP001328107"/>
    </source>
</evidence>
<dbReference type="EMBL" id="BTRK01000006">
    <property type="protein sequence ID" value="GMR60368.1"/>
    <property type="molecule type" value="Genomic_DNA"/>
</dbReference>
<feature type="coiled-coil region" evidence="1">
    <location>
        <begin position="248"/>
        <end position="275"/>
    </location>
</feature>
<name>A0AAN5DC17_9BILA</name>
<protein>
    <submittedName>
        <fullName evidence="3">Uncharacterized protein</fullName>
    </submittedName>
</protein>